<organism evidence="1 2">
    <name type="scientific">SAR86 cluster bacterium</name>
    <dbReference type="NCBI Taxonomy" id="2030880"/>
    <lineage>
        <taxon>Bacteria</taxon>
        <taxon>Pseudomonadati</taxon>
        <taxon>Pseudomonadota</taxon>
        <taxon>Gammaproteobacteria</taxon>
        <taxon>SAR86 cluster</taxon>
    </lineage>
</organism>
<dbReference type="InterPro" id="IPR019026">
    <property type="entry name" value="Peptidase_M64_IgA"/>
</dbReference>
<dbReference type="GO" id="GO:0008237">
    <property type="term" value="F:metallopeptidase activity"/>
    <property type="evidence" value="ECO:0007669"/>
    <property type="project" value="InterPro"/>
</dbReference>
<dbReference type="AlphaFoldDB" id="A0A937M2Z1"/>
<sequence>MNKLYLLTLVFIISSCGGGGGGGGEDITPVTPPTNIPFQLSIGLTSFSVNEDESYSASLAATANEQVTLNYEITATTSNGSLSLASSGNITYQPNANFFGSDQFQYSVTAVGKNVTKTATVNITVTSVNDLPSISFVTLPNTSKDTILYDANQTFQVTVEDVDNEISELSFDLKLGDETIDGTFTADTNNPSLGEVNFNLISLNNAGFYNAEVRVFDGEDYDSAAFDAWFVSNRSEIRIQQDDDPEDGFDGGDKSPKDYRVYYLSGGPSAMGKTKYLFIGDSLNNAGEIDLYRRALLASVNKLNDSDAKDFFNKDYFTILSAEPVLPDGSSPVGIRTGCYDWDEDVYCIDDMDTAILDTLLPGYTLVSVLTRVQGRGVNFGDRNIQRILASDPERTKNTLMHELGHAHGYMGDEYRTEDDRDVSSFADDSVNTTTQSDVSFVKWNHKIEDLNDVLGKDIKVCYNTGDGRIYDRDANEYIEGNDCGCLVNEWGAAETNPDNGEVTYPFIRKNPDCSKVGLFEGNYYGEFDNYRPTFCSIMDSCNEGGYGEVNVEGFAIGSIQNQGFYYAFNQDTDQAKVGFNEDASGANESITIDASDIKFDPEKITIKWYVDGVEDVSKENEKRVTFNRPSNNGVVIYTIKAIDLTGTITAEDDVLDNTDFYEGMLQSYFVWSDGTDFERDPDPSTYSNYDYGYMNGPLGFTWGINWASW</sequence>
<dbReference type="Gene3D" id="3.40.390.10">
    <property type="entry name" value="Collagenase (Catalytic Domain)"/>
    <property type="match status" value="1"/>
</dbReference>
<accession>A0A937M2Z1</accession>
<dbReference type="Gene3D" id="2.60.40.3440">
    <property type="match status" value="1"/>
</dbReference>
<comment type="caution">
    <text evidence="1">The sequence shown here is derived from an EMBL/GenBank/DDBJ whole genome shotgun (WGS) entry which is preliminary data.</text>
</comment>
<gene>
    <name evidence="1" type="ORF">ISR29_05830</name>
</gene>
<dbReference type="Pfam" id="PF17963">
    <property type="entry name" value="Big_9"/>
    <property type="match status" value="1"/>
</dbReference>
<dbReference type="PROSITE" id="PS51257">
    <property type="entry name" value="PROKAR_LIPOPROTEIN"/>
    <property type="match status" value="1"/>
</dbReference>
<proteinExistence type="predicted"/>
<dbReference type="Proteomes" id="UP000705230">
    <property type="component" value="Unassembled WGS sequence"/>
</dbReference>
<name>A0A937M2Z1_9GAMM</name>
<dbReference type="Pfam" id="PF09471">
    <property type="entry name" value="Peptidase_M64"/>
    <property type="match status" value="1"/>
</dbReference>
<evidence type="ECO:0008006" key="3">
    <source>
        <dbReference type="Google" id="ProtNLM"/>
    </source>
</evidence>
<evidence type="ECO:0000313" key="1">
    <source>
        <dbReference type="EMBL" id="MBL6903703.1"/>
    </source>
</evidence>
<dbReference type="InterPro" id="IPR024079">
    <property type="entry name" value="MetalloPept_cat_dom_sf"/>
</dbReference>
<protein>
    <recommendedName>
        <fullName evidence="3">Cadherin domain-containing protein</fullName>
    </recommendedName>
</protein>
<evidence type="ECO:0000313" key="2">
    <source>
        <dbReference type="Proteomes" id="UP000705230"/>
    </source>
</evidence>
<reference evidence="1" key="1">
    <citation type="submission" date="2020-10" db="EMBL/GenBank/DDBJ databases">
        <title>Microbiome of the Black Sea water column analyzed by genome centric metagenomics.</title>
        <authorList>
            <person name="Cabello-Yeves P.J."/>
            <person name="Callieri C."/>
            <person name="Picazo A."/>
            <person name="Mehrshad M."/>
            <person name="Haro-Moreno J.M."/>
            <person name="Roda-Garcia J."/>
            <person name="Dzembekova N."/>
            <person name="Slabakova V."/>
            <person name="Slabakova N."/>
            <person name="Moncheva S."/>
            <person name="Rodriguez-Valera F."/>
        </authorList>
    </citation>
    <scope>NUCLEOTIDE SEQUENCE</scope>
    <source>
        <strain evidence="1">BS30m-G43</strain>
    </source>
</reference>
<dbReference type="EMBL" id="JADHSG010000011">
    <property type="protein sequence ID" value="MBL6903703.1"/>
    <property type="molecule type" value="Genomic_DNA"/>
</dbReference>